<dbReference type="RefSeq" id="WP_012900820.1">
    <property type="nucleotide sequence ID" value="NC_013665.1"/>
</dbReference>
<reference evidence="2 3" key="2">
    <citation type="journal article" date="2008" name="Int. J. Syst. Evol. Microbiol.">
        <title>Methanocella paludicola gen. nov., sp. nov., a methane-producing archaeon, the first isolate of the lineage 'Rice Cluster I', and proposal of the new archaeal order Methanocellales ord. nov.</title>
        <authorList>
            <person name="Sakai S."/>
            <person name="Imachi H."/>
            <person name="Hanada S."/>
            <person name="Ohashi A."/>
            <person name="Harada H."/>
            <person name="Kamagata Y."/>
        </authorList>
    </citation>
    <scope>NUCLEOTIDE SEQUENCE [LARGE SCALE GENOMIC DNA]</scope>
    <source>
        <strain evidence="3">DSM 17711 / JCM 13418 / NBRC 101707 / SANAE</strain>
    </source>
</reference>
<accession>D1Z0C4</accession>
<dbReference type="InParanoid" id="D1Z0C4"/>
<proteinExistence type="predicted"/>
<dbReference type="InterPro" id="IPR041033">
    <property type="entry name" value="SpaA_PFL_dom_1"/>
</dbReference>
<dbReference type="Gene3D" id="2.60.40.1120">
    <property type="entry name" value="Carboxypeptidase-like, regulatory domain"/>
    <property type="match status" value="1"/>
</dbReference>
<dbReference type="GeneID" id="8681930"/>
<protein>
    <recommendedName>
        <fullName evidence="1">SpaA-like prealbumin fold domain-containing protein</fullName>
    </recommendedName>
</protein>
<name>D1Z0C4_METPS</name>
<keyword evidence="3" id="KW-1185">Reference proteome</keyword>
<dbReference type="Proteomes" id="UP000001882">
    <property type="component" value="Chromosome"/>
</dbReference>
<dbReference type="EMBL" id="AP011532">
    <property type="protein sequence ID" value="BAI62146.1"/>
    <property type="molecule type" value="Genomic_DNA"/>
</dbReference>
<dbReference type="Pfam" id="PF17802">
    <property type="entry name" value="SpaA"/>
    <property type="match status" value="1"/>
</dbReference>
<evidence type="ECO:0000313" key="2">
    <source>
        <dbReference type="EMBL" id="BAI62146.1"/>
    </source>
</evidence>
<dbReference type="SUPFAM" id="SSF49464">
    <property type="entry name" value="Carboxypeptidase regulatory domain-like"/>
    <property type="match status" value="1"/>
</dbReference>
<gene>
    <name evidence="2" type="ordered locus">MCP_2074</name>
</gene>
<evidence type="ECO:0000259" key="1">
    <source>
        <dbReference type="Pfam" id="PF17802"/>
    </source>
</evidence>
<organism evidence="2 3">
    <name type="scientific">Methanocella paludicola (strain DSM 17711 / JCM 13418 / NBRC 101707 / SANAE)</name>
    <dbReference type="NCBI Taxonomy" id="304371"/>
    <lineage>
        <taxon>Archaea</taxon>
        <taxon>Methanobacteriati</taxon>
        <taxon>Methanobacteriota</taxon>
        <taxon>Stenosarchaea group</taxon>
        <taxon>Methanomicrobia</taxon>
        <taxon>Methanocellales</taxon>
        <taxon>Methanocellaceae</taxon>
        <taxon>Methanocella</taxon>
    </lineage>
</organism>
<feature type="domain" description="SpaA-like prealbumin fold" evidence="1">
    <location>
        <begin position="70"/>
        <end position="128"/>
    </location>
</feature>
<sequence>MKRGSIIILALVIPLAIFIAGCTTTSPATSPATGTTVKPTTPATSGLAYATAWPTVTAPETGPGDLHGKLTNAATKAPLKDAIIYIWKESDAYDTKLPAFAKAVTDANGEYKISNIPNGYYQIRITAAGNPGYDEVPLEEVDGSTEYNEEVTM</sequence>
<dbReference type="KEGG" id="mpd:MCP_2074"/>
<dbReference type="PROSITE" id="PS51257">
    <property type="entry name" value="PROKAR_LIPOPROTEIN"/>
    <property type="match status" value="1"/>
</dbReference>
<reference evidence="3" key="3">
    <citation type="journal article" date="2011" name="PLoS ONE">
        <title>Genome sequence of a mesophilic hydrogenotrophic methanogen Methanocella paludicola, the first cultivated representative of the order Methanocellales.</title>
        <authorList>
            <person name="Sakai S."/>
            <person name="Takaki Y."/>
            <person name="Shimamura S."/>
            <person name="Sekine M."/>
            <person name="Tajima T."/>
            <person name="Kosugi H."/>
            <person name="Ichikawa N."/>
            <person name="Tasumi E."/>
            <person name="Hiraki A.T."/>
            <person name="Shimizu A."/>
            <person name="Kato Y."/>
            <person name="Nishiko R."/>
            <person name="Mori K."/>
            <person name="Fujita N."/>
            <person name="Imachi H."/>
            <person name="Takai K."/>
        </authorList>
    </citation>
    <scope>NUCLEOTIDE SEQUENCE [LARGE SCALE GENOMIC DNA]</scope>
    <source>
        <strain evidence="3">DSM 17711 / JCM 13418 / NBRC 101707 / SANAE</strain>
    </source>
</reference>
<dbReference type="InterPro" id="IPR008969">
    <property type="entry name" value="CarboxyPept-like_regulatory"/>
</dbReference>
<dbReference type="AlphaFoldDB" id="D1Z0C4"/>
<dbReference type="STRING" id="304371.MCP_2074"/>
<evidence type="ECO:0000313" key="3">
    <source>
        <dbReference type="Proteomes" id="UP000001882"/>
    </source>
</evidence>
<reference evidence="2 3" key="1">
    <citation type="journal article" date="2007" name="Appl. Environ. Microbiol.">
        <title>Isolation of key methanogens for global methane emission from rice paddy fields: a novel isolate affiliated with the clone cluster rice cluster I.</title>
        <authorList>
            <person name="Sakai S."/>
            <person name="Imachi H."/>
            <person name="Sekiguchi Y."/>
            <person name="Ohashi A."/>
            <person name="Harada H."/>
            <person name="Kamagata Y."/>
        </authorList>
    </citation>
    <scope>NUCLEOTIDE SEQUENCE [LARGE SCALE GENOMIC DNA]</scope>
    <source>
        <strain evidence="3">DSM 17711 / JCM 13418 / NBRC 101707 / SANAE</strain>
    </source>
</reference>